<dbReference type="InterPro" id="IPR029055">
    <property type="entry name" value="Ntn_hydrolases_N"/>
</dbReference>
<gene>
    <name evidence="1" type="ORF">PG997_005469</name>
</gene>
<proteinExistence type="predicted"/>
<dbReference type="GeneID" id="92042844"/>
<keyword evidence="2" id="KW-1185">Reference proteome</keyword>
<evidence type="ECO:0000313" key="1">
    <source>
        <dbReference type="EMBL" id="KAK8084198.1"/>
    </source>
</evidence>
<dbReference type="Gene3D" id="3.60.20.30">
    <property type="entry name" value="(Glycosyl)asparaginase"/>
    <property type="match status" value="1"/>
</dbReference>
<protein>
    <submittedName>
        <fullName evidence="1">L-asparaginase</fullName>
    </submittedName>
</protein>
<dbReference type="Proteomes" id="UP001433268">
    <property type="component" value="Unassembled WGS sequence"/>
</dbReference>
<accession>A0ABR1WQB3</accession>
<evidence type="ECO:0000313" key="2">
    <source>
        <dbReference type="Proteomes" id="UP001433268"/>
    </source>
</evidence>
<dbReference type="PANTHER" id="PTHR10188">
    <property type="entry name" value="L-ASPARAGINASE"/>
    <property type="match status" value="1"/>
</dbReference>
<dbReference type="SUPFAM" id="SSF56235">
    <property type="entry name" value="N-terminal nucleophile aminohydrolases (Ntn hydrolases)"/>
    <property type="match status" value="1"/>
</dbReference>
<dbReference type="RefSeq" id="XP_066668707.1">
    <property type="nucleotide sequence ID" value="XM_066809784.1"/>
</dbReference>
<dbReference type="CDD" id="cd04701">
    <property type="entry name" value="Asparaginase_2"/>
    <property type="match status" value="1"/>
</dbReference>
<comment type="caution">
    <text evidence="1">The sequence shown here is derived from an EMBL/GenBank/DDBJ whole genome shotgun (WGS) entry which is preliminary data.</text>
</comment>
<reference evidence="1 2" key="1">
    <citation type="submission" date="2023-01" db="EMBL/GenBank/DDBJ databases">
        <title>Analysis of 21 Apiospora genomes using comparative genomics revels a genus with tremendous synthesis potential of carbohydrate active enzymes and secondary metabolites.</title>
        <authorList>
            <person name="Sorensen T."/>
        </authorList>
    </citation>
    <scope>NUCLEOTIDE SEQUENCE [LARGE SCALE GENOMIC DNA]</scope>
    <source>
        <strain evidence="1 2">CBS 114990</strain>
    </source>
</reference>
<name>A0ABR1WQB3_9PEZI</name>
<sequence length="500" mass="53953">MEYKNQQRIPKAVPRLIIHGGAGNIQPENFSPEKYSQYREALLTITSQTEVYMHTPIATKSKGAEHTREPTALEIAVHAVTLLEDNPLFNSGHGAVFTRDGINELEASVMVSRGKAKRGVGVTGLRRVKNPILLAQKMLEHGEDDLTGKSDLGWSSSRDAGDGVNLDIPSAQGHTLIHGPSAEILAEKYGLELAEPGYFFTRTRWDEHVRAREREKKSRIHFATWSADEYLPQGTCGAVALDSDGVLCCATSTGGMTNKLTGRIGDTPSVGAGFWAEEWSEQVVASSSPTARASGMSISDYAPLWWKHLAWPGRAISDLRTGLVGGLCYSDCLPGQPQYSPLSREQATTTKTVTRSVAVSGTGNGDSFLRLAAAHAVVSMARWAAIPAGEALRRVAGRGGALQKSADNRWSKTGEGEGGMIGIESTREEAQAEEGGRGGGSTVVSSKILHDFNCGGMFRAWIDDEGNHRMKIWDHVADEQDLLRKHAEPPGSEKGQVRVG</sequence>
<dbReference type="PANTHER" id="PTHR10188:SF43">
    <property type="entry name" value="ASPARAGINASE (EUROFUNG)"/>
    <property type="match status" value="1"/>
</dbReference>
<dbReference type="EMBL" id="JAQQWN010000005">
    <property type="protein sequence ID" value="KAK8084198.1"/>
    <property type="molecule type" value="Genomic_DNA"/>
</dbReference>
<dbReference type="InterPro" id="IPR000246">
    <property type="entry name" value="Peptidase_T2"/>
</dbReference>
<dbReference type="Pfam" id="PF01112">
    <property type="entry name" value="Asparaginase_2"/>
    <property type="match status" value="2"/>
</dbReference>
<organism evidence="1 2">
    <name type="scientific">Apiospora hydei</name>
    <dbReference type="NCBI Taxonomy" id="1337664"/>
    <lineage>
        <taxon>Eukaryota</taxon>
        <taxon>Fungi</taxon>
        <taxon>Dikarya</taxon>
        <taxon>Ascomycota</taxon>
        <taxon>Pezizomycotina</taxon>
        <taxon>Sordariomycetes</taxon>
        <taxon>Xylariomycetidae</taxon>
        <taxon>Amphisphaeriales</taxon>
        <taxon>Apiosporaceae</taxon>
        <taxon>Apiospora</taxon>
    </lineage>
</organism>